<feature type="transmembrane region" description="Helical" evidence="1">
    <location>
        <begin position="86"/>
        <end position="110"/>
    </location>
</feature>
<comment type="caution">
    <text evidence="3">The sequence shown here is derived from an EMBL/GenBank/DDBJ whole genome shotgun (WGS) entry which is preliminary data.</text>
</comment>
<gene>
    <name evidence="3" type="ORF">SDC9_33337</name>
</gene>
<feature type="transmembrane region" description="Helical" evidence="1">
    <location>
        <begin position="36"/>
        <end position="54"/>
    </location>
</feature>
<sequence length="381" mass="43870">MLKKYISESFFNPILHVLPILAFLLAEDFYGVTKAWIISFPLAILMVGYVLLLYKSILPWYLVSVTVYFIVGVIVTFILLNDVPLPYHVVMGELVALGFMLLLLIFKKLIYKLVVSISSKKLSMENNLNELIRTTNTFSVLFALFSLTYVCVYLFVFNQKSVALTFIYQIYTTLIIMVSLYETIRVMAVRGNLLKEEWLPIVNEYGQEIGSTNYQTSMGNDRQKYLHPVVRVIVLEGNRIFLKKNSCKDDVYPDQWDNAVCAHVRLKETVEDCLKRATAETCGMTDINSVFLANYRIENSCEHQFVHLYISCCSTEGKLAVETKSQVKWWTIQQINAELESGIFTQNFLKEYELLIRSGLIDTGRCQCDCKLRDEIEGKKL</sequence>
<feature type="transmembrane region" description="Helical" evidence="1">
    <location>
        <begin position="61"/>
        <end position="80"/>
    </location>
</feature>
<accession>A0A644V7Z6</accession>
<organism evidence="3">
    <name type="scientific">bioreactor metagenome</name>
    <dbReference type="NCBI Taxonomy" id="1076179"/>
    <lineage>
        <taxon>unclassified sequences</taxon>
        <taxon>metagenomes</taxon>
        <taxon>ecological metagenomes</taxon>
    </lineage>
</organism>
<keyword evidence="1" id="KW-0472">Membrane</keyword>
<dbReference type="AlphaFoldDB" id="A0A644V7Z6"/>
<keyword evidence="1" id="KW-0812">Transmembrane</keyword>
<feature type="transmembrane region" description="Helical" evidence="1">
    <location>
        <begin position="162"/>
        <end position="181"/>
    </location>
</feature>
<dbReference type="Pfam" id="PF00293">
    <property type="entry name" value="NUDIX"/>
    <property type="match status" value="1"/>
</dbReference>
<name>A0A644V7Z6_9ZZZZ</name>
<keyword evidence="1" id="KW-1133">Transmembrane helix</keyword>
<feature type="transmembrane region" description="Helical" evidence="1">
    <location>
        <begin position="131"/>
        <end position="156"/>
    </location>
</feature>
<evidence type="ECO:0000256" key="1">
    <source>
        <dbReference type="SAM" id="Phobius"/>
    </source>
</evidence>
<dbReference type="InterPro" id="IPR000086">
    <property type="entry name" value="NUDIX_hydrolase_dom"/>
</dbReference>
<protein>
    <recommendedName>
        <fullName evidence="2">Nudix hydrolase domain-containing protein</fullName>
    </recommendedName>
</protein>
<dbReference type="Gene3D" id="3.90.79.10">
    <property type="entry name" value="Nucleoside Triphosphate Pyrophosphohydrolase"/>
    <property type="match status" value="1"/>
</dbReference>
<dbReference type="PROSITE" id="PS51462">
    <property type="entry name" value="NUDIX"/>
    <property type="match status" value="1"/>
</dbReference>
<evidence type="ECO:0000313" key="3">
    <source>
        <dbReference type="EMBL" id="MPL87337.1"/>
    </source>
</evidence>
<reference evidence="3" key="1">
    <citation type="submission" date="2019-08" db="EMBL/GenBank/DDBJ databases">
        <authorList>
            <person name="Kucharzyk K."/>
            <person name="Murdoch R.W."/>
            <person name="Higgins S."/>
            <person name="Loffler F."/>
        </authorList>
    </citation>
    <scope>NUCLEOTIDE SEQUENCE</scope>
</reference>
<feature type="domain" description="Nudix hydrolase" evidence="2">
    <location>
        <begin position="225"/>
        <end position="352"/>
    </location>
</feature>
<feature type="transmembrane region" description="Helical" evidence="1">
    <location>
        <begin position="12"/>
        <end position="30"/>
    </location>
</feature>
<dbReference type="EMBL" id="VSSQ01000237">
    <property type="protein sequence ID" value="MPL87337.1"/>
    <property type="molecule type" value="Genomic_DNA"/>
</dbReference>
<proteinExistence type="predicted"/>
<dbReference type="InterPro" id="IPR015797">
    <property type="entry name" value="NUDIX_hydrolase-like_dom_sf"/>
</dbReference>
<evidence type="ECO:0000259" key="2">
    <source>
        <dbReference type="PROSITE" id="PS51462"/>
    </source>
</evidence>
<dbReference type="SUPFAM" id="SSF55811">
    <property type="entry name" value="Nudix"/>
    <property type="match status" value="1"/>
</dbReference>